<dbReference type="GO" id="GO:0008195">
    <property type="term" value="F:phosphatidate phosphatase activity"/>
    <property type="evidence" value="ECO:0007669"/>
    <property type="project" value="TreeGrafter"/>
</dbReference>
<dbReference type="OrthoDB" id="10030083at2759"/>
<feature type="compositionally biased region" description="Polar residues" evidence="6">
    <location>
        <begin position="263"/>
        <end position="272"/>
    </location>
</feature>
<dbReference type="InterPro" id="IPR036938">
    <property type="entry name" value="PAP2/HPO_sf"/>
</dbReference>
<dbReference type="SUPFAM" id="SSF48317">
    <property type="entry name" value="Acid phosphatase/Vanadium-dependent haloperoxidase"/>
    <property type="match status" value="1"/>
</dbReference>
<dbReference type="Gene3D" id="1.20.144.10">
    <property type="entry name" value="Phosphatidic acid phosphatase type 2/haloperoxidase"/>
    <property type="match status" value="1"/>
</dbReference>
<evidence type="ECO:0000256" key="7">
    <source>
        <dbReference type="SAM" id="Phobius"/>
    </source>
</evidence>
<protein>
    <recommendedName>
        <fullName evidence="8">Phosphatidic acid phosphatase type 2/haloperoxidase domain-containing protein</fullName>
    </recommendedName>
</protein>
<accession>A0A0D1X8N9</accession>
<organism evidence="9 10">
    <name type="scientific">Exophiala sideris</name>
    <dbReference type="NCBI Taxonomy" id="1016849"/>
    <lineage>
        <taxon>Eukaryota</taxon>
        <taxon>Fungi</taxon>
        <taxon>Dikarya</taxon>
        <taxon>Ascomycota</taxon>
        <taxon>Pezizomycotina</taxon>
        <taxon>Eurotiomycetes</taxon>
        <taxon>Chaetothyriomycetidae</taxon>
        <taxon>Chaetothyriales</taxon>
        <taxon>Herpotrichiellaceae</taxon>
        <taxon>Exophiala</taxon>
    </lineage>
</organism>
<keyword evidence="5 7" id="KW-0472">Membrane</keyword>
<feature type="transmembrane region" description="Helical" evidence="7">
    <location>
        <begin position="154"/>
        <end position="172"/>
    </location>
</feature>
<evidence type="ECO:0000256" key="4">
    <source>
        <dbReference type="ARBA" id="ARBA00022989"/>
    </source>
</evidence>
<evidence type="ECO:0000313" key="10">
    <source>
        <dbReference type="Proteomes" id="UP000053599"/>
    </source>
</evidence>
<comment type="subcellular location">
    <subcellularLocation>
        <location evidence="1">Membrane</location>
        <topology evidence="1">Multi-pass membrane protein</topology>
    </subcellularLocation>
</comment>
<dbReference type="EMBL" id="KN846952">
    <property type="protein sequence ID" value="KIV84176.1"/>
    <property type="molecule type" value="Genomic_DNA"/>
</dbReference>
<evidence type="ECO:0000256" key="6">
    <source>
        <dbReference type="SAM" id="MobiDB-lite"/>
    </source>
</evidence>
<reference evidence="9 10" key="1">
    <citation type="submission" date="2015-01" db="EMBL/GenBank/DDBJ databases">
        <title>The Genome Sequence of Exophiala sideris CBS121828.</title>
        <authorList>
            <consortium name="The Broad Institute Genomics Platform"/>
            <person name="Cuomo C."/>
            <person name="de Hoog S."/>
            <person name="Gorbushina A."/>
            <person name="Stielow B."/>
            <person name="Teixiera M."/>
            <person name="Abouelleil A."/>
            <person name="Chapman S.B."/>
            <person name="Priest M."/>
            <person name="Young S.K."/>
            <person name="Wortman J."/>
            <person name="Nusbaum C."/>
            <person name="Birren B."/>
        </authorList>
    </citation>
    <scope>NUCLEOTIDE SEQUENCE [LARGE SCALE GENOMIC DNA]</scope>
    <source>
        <strain evidence="9 10">CBS 121828</strain>
    </source>
</reference>
<name>A0A0D1X8N9_9EURO</name>
<dbReference type="Proteomes" id="UP000053599">
    <property type="component" value="Unassembled WGS sequence"/>
</dbReference>
<dbReference type="AlphaFoldDB" id="A0A0D1X8N9"/>
<dbReference type="PANTHER" id="PTHR10165">
    <property type="entry name" value="LIPID PHOSPHATE PHOSPHATASE"/>
    <property type="match status" value="1"/>
</dbReference>
<keyword evidence="3 7" id="KW-0812">Transmembrane</keyword>
<evidence type="ECO:0000256" key="2">
    <source>
        <dbReference type="ARBA" id="ARBA00008816"/>
    </source>
</evidence>
<feature type="domain" description="Phosphatidic acid phosphatase type 2/haloperoxidase" evidence="8">
    <location>
        <begin position="80"/>
        <end position="230"/>
    </location>
</feature>
<evidence type="ECO:0000259" key="8">
    <source>
        <dbReference type="SMART" id="SM00014"/>
    </source>
</evidence>
<feature type="transmembrane region" description="Helical" evidence="7">
    <location>
        <begin position="184"/>
        <end position="202"/>
    </location>
</feature>
<dbReference type="STRING" id="1016849.A0A0D1X8N9"/>
<evidence type="ECO:0000256" key="1">
    <source>
        <dbReference type="ARBA" id="ARBA00004141"/>
    </source>
</evidence>
<feature type="transmembrane region" description="Helical" evidence="7">
    <location>
        <begin position="208"/>
        <end position="229"/>
    </location>
</feature>
<dbReference type="GO" id="GO:0016020">
    <property type="term" value="C:membrane"/>
    <property type="evidence" value="ECO:0007669"/>
    <property type="project" value="UniProtKB-SubCell"/>
</dbReference>
<keyword evidence="4 7" id="KW-1133">Transmembrane helix</keyword>
<comment type="similarity">
    <text evidence="2">Belongs to the PA-phosphatase related phosphoesterase family.</text>
</comment>
<evidence type="ECO:0000256" key="5">
    <source>
        <dbReference type="ARBA" id="ARBA00023136"/>
    </source>
</evidence>
<feature type="transmembrane region" description="Helical" evidence="7">
    <location>
        <begin position="77"/>
        <end position="96"/>
    </location>
</feature>
<feature type="compositionally biased region" description="Polar residues" evidence="6">
    <location>
        <begin position="285"/>
        <end position="308"/>
    </location>
</feature>
<sequence>MIGGGALGLSLSPYQPSLLVRIYTTTADGRVYNDAIAYPFLKPIFSSLAAGLVCSLIPFGIILLAQMWTRSFADGAAAIMGLFYSLVTGTFFQVLLKKLIGGIRPHYLDVCRPILPEEGLGFGGNLYPAAQICTGDPSQILYALQSFPSSHSEVAFAGFGFLAIYLYTHLRVGGDPRLSEKLGFWRMLLVLMPIILATYISSTLVLAYHHYVFDCVFGAAIGILTALLGHSLAFRSLISPDTACEPRIGKRLKQEMEKRKQQVEQWPQTSGMDGSRDLEMWGVTSRPSMASARNTVVNSDPPTRISSP</sequence>
<gene>
    <name evidence="9" type="ORF">PV11_06145</name>
</gene>
<dbReference type="PANTHER" id="PTHR10165:SF84">
    <property type="entry name" value="PHOSPHATIDIC ACID PHOSPHATASE BETA"/>
    <property type="match status" value="1"/>
</dbReference>
<evidence type="ECO:0000313" key="9">
    <source>
        <dbReference type="EMBL" id="KIV84176.1"/>
    </source>
</evidence>
<dbReference type="HOGENOM" id="CLU_903248_0_0_1"/>
<evidence type="ECO:0000256" key="3">
    <source>
        <dbReference type="ARBA" id="ARBA00022692"/>
    </source>
</evidence>
<feature type="transmembrane region" description="Helical" evidence="7">
    <location>
        <begin position="44"/>
        <end position="65"/>
    </location>
</feature>
<dbReference type="GO" id="GO:0006644">
    <property type="term" value="P:phospholipid metabolic process"/>
    <property type="evidence" value="ECO:0007669"/>
    <property type="project" value="InterPro"/>
</dbReference>
<dbReference type="Pfam" id="PF01569">
    <property type="entry name" value="PAP2"/>
    <property type="match status" value="1"/>
</dbReference>
<feature type="region of interest" description="Disordered" evidence="6">
    <location>
        <begin position="256"/>
        <end position="308"/>
    </location>
</feature>
<dbReference type="InterPro" id="IPR043216">
    <property type="entry name" value="PAP-like"/>
</dbReference>
<dbReference type="GO" id="GO:0046839">
    <property type="term" value="P:phospholipid dephosphorylation"/>
    <property type="evidence" value="ECO:0007669"/>
    <property type="project" value="TreeGrafter"/>
</dbReference>
<dbReference type="InterPro" id="IPR000326">
    <property type="entry name" value="PAP2/HPO"/>
</dbReference>
<dbReference type="SMART" id="SM00014">
    <property type="entry name" value="acidPPc"/>
    <property type="match status" value="1"/>
</dbReference>
<proteinExistence type="inferred from homology"/>